<comment type="caution">
    <text evidence="2">The sequence shown here is derived from an EMBL/GenBank/DDBJ whole genome shotgun (WGS) entry which is preliminary data.</text>
</comment>
<reference evidence="2 3" key="1">
    <citation type="submission" date="2015-12" db="EMBL/GenBank/DDBJ databases">
        <authorList>
            <person name="Bansal K."/>
            <person name="Midha S."/>
            <person name="Patil P.B."/>
        </authorList>
    </citation>
    <scope>NUCLEOTIDE SEQUENCE [LARGE SCALE GENOMIC DNA]</scope>
    <source>
        <strain evidence="2 3">LMG558</strain>
    </source>
</reference>
<dbReference type="Proteomes" id="UP000191089">
    <property type="component" value="Unassembled WGS sequence"/>
</dbReference>
<evidence type="ECO:0000259" key="1">
    <source>
        <dbReference type="Pfam" id="PF22560"/>
    </source>
</evidence>
<dbReference type="EMBL" id="LOKQ01000291">
    <property type="protein sequence ID" value="OOX09956.1"/>
    <property type="molecule type" value="Genomic_DNA"/>
</dbReference>
<accession>A0ABX3MAN0</accession>
<organism evidence="2 3">
    <name type="scientific">Xanthomonas axonopodis pv. cajani</name>
    <dbReference type="NCBI Taxonomy" id="487827"/>
    <lineage>
        <taxon>Bacteria</taxon>
        <taxon>Pseudomonadati</taxon>
        <taxon>Pseudomonadota</taxon>
        <taxon>Gammaproteobacteria</taxon>
        <taxon>Lysobacterales</taxon>
        <taxon>Lysobacteraceae</taxon>
        <taxon>Xanthomonas</taxon>
    </lineage>
</organism>
<gene>
    <name evidence="2" type="ORF">Xcaj_02000</name>
</gene>
<evidence type="ECO:0000313" key="3">
    <source>
        <dbReference type="Proteomes" id="UP000191089"/>
    </source>
</evidence>
<sequence length="140" mass="15708">MTTVHWNKNTHFIHYGGAGLEMFRSLGYVPRDDARFTGQDRLGFCFDELDSEASIRALAHQIAPLVHEKPDGVTFGELFSTHCNSSPADSSRYRQAIAQLIEHKELVVTGQNGALRRGASTIGERDLLRMSRQTSFWKLG</sequence>
<protein>
    <recommendedName>
        <fullName evidence="1">GMT-like wHTH domain-containing protein</fullName>
    </recommendedName>
</protein>
<keyword evidence="3" id="KW-1185">Reference proteome</keyword>
<feature type="domain" description="GMT-like wHTH" evidence="1">
    <location>
        <begin position="31"/>
        <end position="113"/>
    </location>
</feature>
<dbReference type="Pfam" id="PF22560">
    <property type="entry name" value="GMT-wHTH"/>
    <property type="match status" value="1"/>
</dbReference>
<evidence type="ECO:0000313" key="2">
    <source>
        <dbReference type="EMBL" id="OOX09956.1"/>
    </source>
</evidence>
<proteinExistence type="predicted"/>
<dbReference type="InterPro" id="IPR054339">
    <property type="entry name" value="GMT_wHTH"/>
</dbReference>
<name>A0ABX3MAN0_9XANT</name>
<dbReference type="RefSeq" id="WP_078562199.1">
    <property type="nucleotide sequence ID" value="NZ_LOKQ01000291.1"/>
</dbReference>